<reference evidence="1" key="1">
    <citation type="submission" date="2022-07" db="EMBL/GenBank/DDBJ databases">
        <authorList>
            <person name="Macas J."/>
            <person name="Novak P."/>
            <person name="Neumann P."/>
        </authorList>
    </citation>
    <scope>NUCLEOTIDE SEQUENCE</scope>
</reference>
<evidence type="ECO:0000313" key="1">
    <source>
        <dbReference type="EMBL" id="CAH9139038.1"/>
    </source>
</evidence>
<organism evidence="1 2">
    <name type="scientific">Cuscuta epithymum</name>
    <dbReference type="NCBI Taxonomy" id="186058"/>
    <lineage>
        <taxon>Eukaryota</taxon>
        <taxon>Viridiplantae</taxon>
        <taxon>Streptophyta</taxon>
        <taxon>Embryophyta</taxon>
        <taxon>Tracheophyta</taxon>
        <taxon>Spermatophyta</taxon>
        <taxon>Magnoliopsida</taxon>
        <taxon>eudicotyledons</taxon>
        <taxon>Gunneridae</taxon>
        <taxon>Pentapetalae</taxon>
        <taxon>asterids</taxon>
        <taxon>lamiids</taxon>
        <taxon>Solanales</taxon>
        <taxon>Convolvulaceae</taxon>
        <taxon>Cuscuteae</taxon>
        <taxon>Cuscuta</taxon>
        <taxon>Cuscuta subgen. Cuscuta</taxon>
    </lineage>
</organism>
<feature type="non-terminal residue" evidence="1">
    <location>
        <position position="10"/>
    </location>
</feature>
<dbReference type="EMBL" id="CAMAPF010001015">
    <property type="protein sequence ID" value="CAH9139038.1"/>
    <property type="molecule type" value="Genomic_DNA"/>
</dbReference>
<gene>
    <name evidence="1" type="ORF">CEPIT_LOCUS37286</name>
</gene>
<proteinExistence type="predicted"/>
<name>A0AAV0FTX5_9ASTE</name>
<evidence type="ECO:0000313" key="2">
    <source>
        <dbReference type="Proteomes" id="UP001152523"/>
    </source>
</evidence>
<protein>
    <submittedName>
        <fullName evidence="1">Uncharacterized protein</fullName>
    </submittedName>
</protein>
<accession>A0AAV0FTX5</accession>
<sequence>MRKGLLHIMK</sequence>
<dbReference type="Proteomes" id="UP001152523">
    <property type="component" value="Unassembled WGS sequence"/>
</dbReference>
<comment type="caution">
    <text evidence="1">The sequence shown here is derived from an EMBL/GenBank/DDBJ whole genome shotgun (WGS) entry which is preliminary data.</text>
</comment>
<keyword evidence="2" id="KW-1185">Reference proteome</keyword>